<evidence type="ECO:0000313" key="3">
    <source>
        <dbReference type="Proteomes" id="UP000595448"/>
    </source>
</evidence>
<keyword evidence="1" id="KW-0732">Signal</keyword>
<dbReference type="Proteomes" id="UP000595448">
    <property type="component" value="Chromosome"/>
</dbReference>
<feature type="signal peptide" evidence="1">
    <location>
        <begin position="1"/>
        <end position="21"/>
    </location>
</feature>
<dbReference type="EMBL" id="CP067977">
    <property type="protein sequence ID" value="QQQ18774.1"/>
    <property type="molecule type" value="Genomic_DNA"/>
</dbReference>
<reference evidence="2 3" key="1">
    <citation type="submission" date="2021-01" db="EMBL/GenBank/DDBJ databases">
        <title>Brevundimonas vitis sp. nov., an bacterium isolated from grape (Vitis vinifera).</title>
        <authorList>
            <person name="Jiang L."/>
            <person name="Lee J."/>
        </authorList>
    </citation>
    <scope>NUCLEOTIDE SEQUENCE [LARGE SCALE GENOMIC DNA]</scope>
    <source>
        <strain evidence="2 3">GRTSA-9</strain>
    </source>
</reference>
<keyword evidence="3" id="KW-1185">Reference proteome</keyword>
<organism evidence="2 3">
    <name type="scientific">Brevundimonas vitisensis</name>
    <dbReference type="NCBI Taxonomy" id="2800818"/>
    <lineage>
        <taxon>Bacteria</taxon>
        <taxon>Pseudomonadati</taxon>
        <taxon>Pseudomonadota</taxon>
        <taxon>Alphaproteobacteria</taxon>
        <taxon>Caulobacterales</taxon>
        <taxon>Caulobacteraceae</taxon>
        <taxon>Brevundimonas</taxon>
    </lineage>
</organism>
<dbReference type="RefSeq" id="WP_201103128.1">
    <property type="nucleotide sequence ID" value="NZ_CP067977.1"/>
</dbReference>
<evidence type="ECO:0000313" key="2">
    <source>
        <dbReference type="EMBL" id="QQQ18774.1"/>
    </source>
</evidence>
<proteinExistence type="predicted"/>
<gene>
    <name evidence="2" type="ORF">JIP62_01070</name>
</gene>
<sequence length="118" mass="13087">MKKIAIAVAALACLAATPGHADITSAFGNTVLSRYPDGGWVKHWFNPDGTYAAQFSDGRRLTARWRVEGERVCLTNIRPNMMIPRFCSPMIDAEIGQTWTSRDPLGRRVQNVLLAGRQ</sequence>
<feature type="chain" id="PRO_5045501790" evidence="1">
    <location>
        <begin position="22"/>
        <end position="118"/>
    </location>
</feature>
<accession>A0ABX7BMG8</accession>
<name>A0ABX7BMG8_9CAUL</name>
<protein>
    <submittedName>
        <fullName evidence="2">Uncharacterized protein</fullName>
    </submittedName>
</protein>
<evidence type="ECO:0000256" key="1">
    <source>
        <dbReference type="SAM" id="SignalP"/>
    </source>
</evidence>